<keyword evidence="2" id="KW-1185">Reference proteome</keyword>
<evidence type="ECO:0000313" key="1">
    <source>
        <dbReference type="EMBL" id="KAA8491321.1"/>
    </source>
</evidence>
<reference evidence="2" key="1">
    <citation type="journal article" date="2019" name="Nat. Commun.">
        <title>Expansion of phycobilisome linker gene families in mesophilic red algae.</title>
        <authorList>
            <person name="Lee J."/>
            <person name="Kim D."/>
            <person name="Bhattacharya D."/>
            <person name="Yoon H.S."/>
        </authorList>
    </citation>
    <scope>NUCLEOTIDE SEQUENCE [LARGE SCALE GENOMIC DNA]</scope>
    <source>
        <strain evidence="2">CCMP 1328</strain>
    </source>
</reference>
<name>A0A5J4YIP5_PORPP</name>
<protein>
    <submittedName>
        <fullName evidence="1">Transposable element Tcb2 transposase</fullName>
    </submittedName>
</protein>
<dbReference type="InterPro" id="IPR036397">
    <property type="entry name" value="RNaseH_sf"/>
</dbReference>
<dbReference type="Proteomes" id="UP000324585">
    <property type="component" value="Unassembled WGS sequence"/>
</dbReference>
<gene>
    <name evidence="1" type="ORF">FVE85_7742</name>
</gene>
<organism evidence="1 2">
    <name type="scientific">Porphyridium purpureum</name>
    <name type="common">Red alga</name>
    <name type="synonym">Porphyridium cruentum</name>
    <dbReference type="NCBI Taxonomy" id="35688"/>
    <lineage>
        <taxon>Eukaryota</taxon>
        <taxon>Rhodophyta</taxon>
        <taxon>Bangiophyceae</taxon>
        <taxon>Porphyridiales</taxon>
        <taxon>Porphyridiaceae</taxon>
        <taxon>Porphyridium</taxon>
    </lineage>
</organism>
<accession>A0A5J4YIP5</accession>
<comment type="caution">
    <text evidence="1">The sequence shown here is derived from an EMBL/GenBank/DDBJ whole genome shotgun (WGS) entry which is preliminary data.</text>
</comment>
<evidence type="ECO:0000313" key="2">
    <source>
        <dbReference type="Proteomes" id="UP000324585"/>
    </source>
</evidence>
<sequence>MVLISIDELRSEPLLVRMLLISTDIRICVMQTRWIMAVFALQSRRMHVSSILLVLREGSLLFLNVKPCKHAFKALQRKQLSSRCRKIIGTAPSLSERKLGVTAALVAEGHSLQMIADQLGGSRSVAIVRNYLKCPEKYGKRGLNESAGKMTPYLRRKIENVLKTKPIFYCKPGARRHLVSTDYYSGGQTATKYVEMLDRSRVIVKAEEKLGYFKFMHDGTASHRAQVTKDWLQRKYVEVQDWPALPPDLNPIENVLGHLTRQVCGGCKQ</sequence>
<dbReference type="GO" id="GO:0003676">
    <property type="term" value="F:nucleic acid binding"/>
    <property type="evidence" value="ECO:0007669"/>
    <property type="project" value="InterPro"/>
</dbReference>
<dbReference type="EMBL" id="VRMN01000014">
    <property type="protein sequence ID" value="KAA8491321.1"/>
    <property type="molecule type" value="Genomic_DNA"/>
</dbReference>
<proteinExistence type="predicted"/>
<dbReference type="Gene3D" id="1.10.10.60">
    <property type="entry name" value="Homeodomain-like"/>
    <property type="match status" value="1"/>
</dbReference>
<dbReference type="AlphaFoldDB" id="A0A5J4YIP5"/>
<dbReference type="OrthoDB" id="108002at2759"/>
<dbReference type="Gene3D" id="3.30.420.10">
    <property type="entry name" value="Ribonuclease H-like superfamily/Ribonuclease H"/>
    <property type="match status" value="1"/>
</dbReference>